<dbReference type="GO" id="GO:0016779">
    <property type="term" value="F:nucleotidyltransferase activity"/>
    <property type="evidence" value="ECO:0007669"/>
    <property type="project" value="InterPro"/>
</dbReference>
<dbReference type="Proteomes" id="UP000226420">
    <property type="component" value="Unassembled WGS sequence"/>
</dbReference>
<dbReference type="AlphaFoldDB" id="A0AAJ4W804"/>
<proteinExistence type="predicted"/>
<feature type="domain" description="Polymerase nucleotidyl transferase" evidence="1">
    <location>
        <begin position="32"/>
        <end position="97"/>
    </location>
</feature>
<dbReference type="SUPFAM" id="SSF81301">
    <property type="entry name" value="Nucleotidyltransferase"/>
    <property type="match status" value="1"/>
</dbReference>
<evidence type="ECO:0000313" key="2">
    <source>
        <dbReference type="EMBL" id="SFC07648.1"/>
    </source>
</evidence>
<organism evidence="2 3">
    <name type="scientific">Pragia fontium DSM 5563 = ATCC 49100</name>
    <dbReference type="NCBI Taxonomy" id="1122977"/>
    <lineage>
        <taxon>Bacteria</taxon>
        <taxon>Pseudomonadati</taxon>
        <taxon>Pseudomonadota</taxon>
        <taxon>Gammaproteobacteria</taxon>
        <taxon>Enterobacterales</taxon>
        <taxon>Budviciaceae</taxon>
        <taxon>Pragia</taxon>
    </lineage>
</organism>
<gene>
    <name evidence="2" type="ORF">SAMN02745723_101322</name>
</gene>
<dbReference type="InterPro" id="IPR002934">
    <property type="entry name" value="Polymerase_NTP_transf_dom"/>
</dbReference>
<dbReference type="Gene3D" id="3.30.460.10">
    <property type="entry name" value="Beta Polymerase, domain 2"/>
    <property type="match status" value="1"/>
</dbReference>
<dbReference type="Pfam" id="PF01909">
    <property type="entry name" value="NTP_transf_2"/>
    <property type="match status" value="1"/>
</dbReference>
<sequence length="339" mass="39852">MNISYNNFIKEYKSINNANIYSLNKIDILRKELEDYVNKNISNKEFAIITTGSFGRNEASEESDLDYFIICKTEPISTELEKSHSKNIENIIKKHIKKSEGDTGTFGCEAIVTINQLRRNIGGTSDSNQSLTRRMLFLLEGKSLYGDSYFNEFRHSIAKTYIKIKSKRQALPKFLLNDIIRYYRTIATDFQHKVSEANKPWGLRNIKLRFSRKILYFAGIITVAESTKAKNENERIDHILTSLEKPALFRLFFELSNHEEEKIKEKLRELFHIYNFFLEKIENPENRKQLESITDKSERYNSSIYKELSSQSNQFSKVLFDIIKLKYDQEHQIHHSLVL</sequence>
<dbReference type="InterPro" id="IPR043519">
    <property type="entry name" value="NT_sf"/>
</dbReference>
<dbReference type="RefSeq" id="WP_074820266.1">
    <property type="nucleotide sequence ID" value="NZ_FOLW01000001.1"/>
</dbReference>
<comment type="caution">
    <text evidence="2">The sequence shown here is derived from an EMBL/GenBank/DDBJ whole genome shotgun (WGS) entry which is preliminary data.</text>
</comment>
<evidence type="ECO:0000313" key="3">
    <source>
        <dbReference type="Proteomes" id="UP000226420"/>
    </source>
</evidence>
<protein>
    <submittedName>
        <fullName evidence="2">Nucleotidyltransferase domain-containing protein</fullName>
    </submittedName>
</protein>
<name>A0AAJ4W804_9GAMM</name>
<reference evidence="2 3" key="1">
    <citation type="submission" date="2016-10" db="EMBL/GenBank/DDBJ databases">
        <authorList>
            <person name="Varghese N."/>
            <person name="Submissions S."/>
        </authorList>
    </citation>
    <scope>NUCLEOTIDE SEQUENCE [LARGE SCALE GENOMIC DNA]</scope>
    <source>
        <strain evidence="2 3">DSM 5563</strain>
    </source>
</reference>
<evidence type="ECO:0000259" key="1">
    <source>
        <dbReference type="Pfam" id="PF01909"/>
    </source>
</evidence>
<accession>A0AAJ4W804</accession>
<dbReference type="EMBL" id="FOLW01000001">
    <property type="protein sequence ID" value="SFC07648.1"/>
    <property type="molecule type" value="Genomic_DNA"/>
</dbReference>